<dbReference type="Gene3D" id="6.10.140.2220">
    <property type="match status" value="1"/>
</dbReference>
<name>A0AAV2PTR3_MEGNR</name>
<organism evidence="6 7">
    <name type="scientific">Meganyctiphanes norvegica</name>
    <name type="common">Northern krill</name>
    <name type="synonym">Thysanopoda norvegica</name>
    <dbReference type="NCBI Taxonomy" id="48144"/>
    <lineage>
        <taxon>Eukaryota</taxon>
        <taxon>Metazoa</taxon>
        <taxon>Ecdysozoa</taxon>
        <taxon>Arthropoda</taxon>
        <taxon>Crustacea</taxon>
        <taxon>Multicrustacea</taxon>
        <taxon>Malacostraca</taxon>
        <taxon>Eumalacostraca</taxon>
        <taxon>Eucarida</taxon>
        <taxon>Euphausiacea</taxon>
        <taxon>Euphausiidae</taxon>
        <taxon>Meganyctiphanes</taxon>
    </lineage>
</organism>
<feature type="non-terminal residue" evidence="6">
    <location>
        <position position="1"/>
    </location>
</feature>
<dbReference type="AlphaFoldDB" id="A0AAV2PTR3"/>
<evidence type="ECO:0000259" key="5">
    <source>
        <dbReference type="PROSITE" id="PS50865"/>
    </source>
</evidence>
<protein>
    <recommendedName>
        <fullName evidence="5">MYND-type domain-containing protein</fullName>
    </recommendedName>
</protein>
<evidence type="ECO:0000256" key="1">
    <source>
        <dbReference type="ARBA" id="ARBA00022723"/>
    </source>
</evidence>
<keyword evidence="1" id="KW-0479">Metal-binding</keyword>
<dbReference type="Proteomes" id="UP001497623">
    <property type="component" value="Unassembled WGS sequence"/>
</dbReference>
<dbReference type="GO" id="GO:0008270">
    <property type="term" value="F:zinc ion binding"/>
    <property type="evidence" value="ECO:0007669"/>
    <property type="project" value="UniProtKB-KW"/>
</dbReference>
<dbReference type="Pfam" id="PF01753">
    <property type="entry name" value="zf-MYND"/>
    <property type="match status" value="1"/>
</dbReference>
<keyword evidence="3" id="KW-0862">Zinc</keyword>
<feature type="domain" description="MYND-type" evidence="5">
    <location>
        <begin position="39"/>
        <end position="80"/>
    </location>
</feature>
<accession>A0AAV2PTR3</accession>
<comment type="caution">
    <text evidence="6">The sequence shown here is derived from an EMBL/GenBank/DDBJ whole genome shotgun (WGS) entry which is preliminary data.</text>
</comment>
<keyword evidence="2 4" id="KW-0863">Zinc-finger</keyword>
<evidence type="ECO:0000313" key="6">
    <source>
        <dbReference type="EMBL" id="CAL4063515.1"/>
    </source>
</evidence>
<reference evidence="6 7" key="1">
    <citation type="submission" date="2024-05" db="EMBL/GenBank/DDBJ databases">
        <authorList>
            <person name="Wallberg A."/>
        </authorList>
    </citation>
    <scope>NUCLEOTIDE SEQUENCE [LARGE SCALE GENOMIC DNA]</scope>
</reference>
<dbReference type="SUPFAM" id="SSF144232">
    <property type="entry name" value="HIT/MYND zinc finger-like"/>
    <property type="match status" value="1"/>
</dbReference>
<proteinExistence type="predicted"/>
<evidence type="ECO:0000313" key="7">
    <source>
        <dbReference type="Proteomes" id="UP001497623"/>
    </source>
</evidence>
<evidence type="ECO:0000256" key="4">
    <source>
        <dbReference type="PROSITE-ProRule" id="PRU00134"/>
    </source>
</evidence>
<dbReference type="EMBL" id="CAXKWB010001163">
    <property type="protein sequence ID" value="CAL4063515.1"/>
    <property type="molecule type" value="Genomic_DNA"/>
</dbReference>
<keyword evidence="7" id="KW-1185">Reference proteome</keyword>
<gene>
    <name evidence="6" type="ORF">MNOR_LOCUS3415</name>
</gene>
<sequence length="113" mass="12475">LSEKMAAAGDAGGSGSTTNRIRHFAKINVQSSFFIAGACTECHKIPSEDVNIKACSNCRLVWYCGKECQKKNWTWHKVLCKATRSEAEEYGGPGSYYLETTWEVAVSQGINYV</sequence>
<evidence type="ECO:0000256" key="2">
    <source>
        <dbReference type="ARBA" id="ARBA00022771"/>
    </source>
</evidence>
<dbReference type="PROSITE" id="PS50865">
    <property type="entry name" value="ZF_MYND_2"/>
    <property type="match status" value="1"/>
</dbReference>
<feature type="non-terminal residue" evidence="6">
    <location>
        <position position="113"/>
    </location>
</feature>
<dbReference type="PROSITE" id="PS01360">
    <property type="entry name" value="ZF_MYND_1"/>
    <property type="match status" value="1"/>
</dbReference>
<dbReference type="InterPro" id="IPR002893">
    <property type="entry name" value="Znf_MYND"/>
</dbReference>
<evidence type="ECO:0000256" key="3">
    <source>
        <dbReference type="ARBA" id="ARBA00022833"/>
    </source>
</evidence>